<reference evidence="2" key="1">
    <citation type="submission" date="2018-05" db="EMBL/GenBank/DDBJ databases">
        <authorList>
            <person name="Lanie J.A."/>
            <person name="Ng W.-L."/>
            <person name="Kazmierczak K.M."/>
            <person name="Andrzejewski T.M."/>
            <person name="Davidsen T.M."/>
            <person name="Wayne K.J."/>
            <person name="Tettelin H."/>
            <person name="Glass J.I."/>
            <person name="Rusch D."/>
            <person name="Podicherti R."/>
            <person name="Tsui H.-C.T."/>
            <person name="Winkler M.E."/>
        </authorList>
    </citation>
    <scope>NUCLEOTIDE SEQUENCE</scope>
</reference>
<feature type="domain" description="UDP-N-acetylglucosamine 2-epimerase" evidence="1">
    <location>
        <begin position="21"/>
        <end position="143"/>
    </location>
</feature>
<dbReference type="PANTHER" id="PTHR43174:SF1">
    <property type="entry name" value="UDP-N-ACETYLGLUCOSAMINE 2-EPIMERASE"/>
    <property type="match status" value="1"/>
</dbReference>
<dbReference type="Pfam" id="PF02350">
    <property type="entry name" value="Epimerase_2"/>
    <property type="match status" value="1"/>
</dbReference>
<dbReference type="InterPro" id="IPR029767">
    <property type="entry name" value="WecB-like"/>
</dbReference>
<gene>
    <name evidence="2" type="ORF">METZ01_LOCUS468404</name>
</gene>
<dbReference type="Gene3D" id="3.40.50.2000">
    <property type="entry name" value="Glycogen Phosphorylase B"/>
    <property type="match status" value="1"/>
</dbReference>
<dbReference type="EMBL" id="UINC01197858">
    <property type="protein sequence ID" value="SVE15550.1"/>
    <property type="molecule type" value="Genomic_DNA"/>
</dbReference>
<evidence type="ECO:0000259" key="1">
    <source>
        <dbReference type="Pfam" id="PF02350"/>
    </source>
</evidence>
<dbReference type="PANTHER" id="PTHR43174">
    <property type="entry name" value="UDP-N-ACETYLGLUCOSAMINE 2-EPIMERASE"/>
    <property type="match status" value="1"/>
</dbReference>
<dbReference type="SUPFAM" id="SSF53756">
    <property type="entry name" value="UDP-Glycosyltransferase/glycogen phosphorylase"/>
    <property type="match status" value="1"/>
</dbReference>
<dbReference type="InterPro" id="IPR003331">
    <property type="entry name" value="UDP_GlcNAc_Epimerase_2_dom"/>
</dbReference>
<protein>
    <recommendedName>
        <fullName evidence="1">UDP-N-acetylglucosamine 2-epimerase domain-containing protein</fullName>
    </recommendedName>
</protein>
<accession>A0A383B6X8</accession>
<organism evidence="2">
    <name type="scientific">marine metagenome</name>
    <dbReference type="NCBI Taxonomy" id="408172"/>
    <lineage>
        <taxon>unclassified sequences</taxon>
        <taxon>metagenomes</taxon>
        <taxon>ecological metagenomes</taxon>
    </lineage>
</organism>
<feature type="non-terminal residue" evidence="2">
    <location>
        <position position="146"/>
    </location>
</feature>
<dbReference type="AlphaFoldDB" id="A0A383B6X8"/>
<sequence>MLHVIIGTRAQIIKMAPVMKELEKRGIDYNFIFLAQHKETMYEIMAQFGIKKPDIIIGDTGKDITNVKDMIFWSFRVIIYSFFKSKMIFRDDKHGVVLIHGDAPPLFLGALMAKRQGLKVAQVEAGLRSFNYFKPFPEEITRVFSA</sequence>
<name>A0A383B6X8_9ZZZZ</name>
<evidence type="ECO:0000313" key="2">
    <source>
        <dbReference type="EMBL" id="SVE15550.1"/>
    </source>
</evidence>
<proteinExistence type="predicted"/>